<dbReference type="Gene3D" id="2.40.10.350">
    <property type="entry name" value="Rod shape-determining protein MreC, domain 2"/>
    <property type="match status" value="1"/>
</dbReference>
<evidence type="ECO:0000313" key="3">
    <source>
        <dbReference type="Proteomes" id="UP000252147"/>
    </source>
</evidence>
<dbReference type="InterPro" id="IPR042175">
    <property type="entry name" value="Cell/Rod_MreC_2"/>
</dbReference>
<feature type="domain" description="Rod shape-determining protein MreC beta-barrel core" evidence="1">
    <location>
        <begin position="136"/>
        <end position="254"/>
    </location>
</feature>
<comment type="caution">
    <text evidence="2">The sequence shown here is derived from an EMBL/GenBank/DDBJ whole genome shotgun (WGS) entry which is preliminary data.</text>
</comment>
<evidence type="ECO:0000313" key="2">
    <source>
        <dbReference type="EMBL" id="RCL38719.1"/>
    </source>
</evidence>
<dbReference type="Proteomes" id="UP000252147">
    <property type="component" value="Unassembled WGS sequence"/>
</dbReference>
<dbReference type="InterPro" id="IPR055342">
    <property type="entry name" value="MreC_beta-barrel_core"/>
</dbReference>
<evidence type="ECO:0000259" key="1">
    <source>
        <dbReference type="Pfam" id="PF04085"/>
    </source>
</evidence>
<proteinExistence type="predicted"/>
<gene>
    <name evidence="2" type="ORF">DBW97_01535</name>
</gene>
<accession>A0A368BN21</accession>
<dbReference type="EMBL" id="QOPD01000002">
    <property type="protein sequence ID" value="RCL38719.1"/>
    <property type="molecule type" value="Genomic_DNA"/>
</dbReference>
<dbReference type="Pfam" id="PF04085">
    <property type="entry name" value="MreC"/>
    <property type="match status" value="1"/>
</dbReference>
<name>A0A368BN21_9GAMM</name>
<sequence>MQVKKISLRDKIKTLIFSIFLICLLSFFSYAVDLNKKSQRFLEMLFSFPSELINAAFENVREYENNRIFELENRIMILESDIYEKNLEILALENKRNFTNDTITRFNNVEAYVSGFDQGNYVCCRKHRIYVSTDVDNIDTSKAISQGSFVVGRSGATVFDEVEVRLVSDPEEFISIKNSLGFFCIAQGTAVPQEISCDNESKTSKYAVGDTFFTTGFDGIYPEGQIVGRLHKVTENEGPNFKQSLYIKLFFNPYNSMNKQLVIHE</sequence>
<organism evidence="2 3">
    <name type="scientific">SAR86 cluster bacterium</name>
    <dbReference type="NCBI Taxonomy" id="2030880"/>
    <lineage>
        <taxon>Bacteria</taxon>
        <taxon>Pseudomonadati</taxon>
        <taxon>Pseudomonadota</taxon>
        <taxon>Gammaproteobacteria</taxon>
        <taxon>SAR86 cluster</taxon>
    </lineage>
</organism>
<protein>
    <recommendedName>
        <fullName evidence="1">Rod shape-determining protein MreC beta-barrel core domain-containing protein</fullName>
    </recommendedName>
</protein>
<reference evidence="2 3" key="1">
    <citation type="journal article" date="2018" name="Microbiome">
        <title>Fine metagenomic profile of the Mediterranean stratified and mixed water columns revealed by assembly and recruitment.</title>
        <authorList>
            <person name="Haro-Moreno J.M."/>
            <person name="Lopez-Perez M."/>
            <person name="De La Torre J.R."/>
            <person name="Picazo A."/>
            <person name="Camacho A."/>
            <person name="Rodriguez-Valera F."/>
        </authorList>
    </citation>
    <scope>NUCLEOTIDE SEQUENCE [LARGE SCALE GENOMIC DNA]</scope>
    <source>
        <strain evidence="2">MED-G83</strain>
    </source>
</reference>
<dbReference type="AlphaFoldDB" id="A0A368BN21"/>